<protein>
    <submittedName>
        <fullName evidence="5">10428_t:CDS:1</fullName>
    </submittedName>
</protein>
<dbReference type="InterPro" id="IPR015915">
    <property type="entry name" value="Kelch-typ_b-propeller"/>
</dbReference>
<keyword evidence="6" id="KW-1185">Reference proteome</keyword>
<keyword evidence="4" id="KW-0812">Transmembrane</keyword>
<dbReference type="PANTHER" id="PTHR46093">
    <property type="entry name" value="ACYL-COA-BINDING DOMAIN-CONTAINING PROTEIN 5"/>
    <property type="match status" value="1"/>
</dbReference>
<accession>A0A9N8WPH1</accession>
<feature type="region of interest" description="Disordered" evidence="3">
    <location>
        <begin position="341"/>
        <end position="399"/>
    </location>
</feature>
<name>A0A9N8WPH1_9GLOM</name>
<keyword evidence="2" id="KW-0677">Repeat</keyword>
<evidence type="ECO:0000256" key="1">
    <source>
        <dbReference type="ARBA" id="ARBA00022441"/>
    </source>
</evidence>
<evidence type="ECO:0000313" key="6">
    <source>
        <dbReference type="Proteomes" id="UP000789342"/>
    </source>
</evidence>
<keyword evidence="4" id="KW-0472">Membrane</keyword>
<evidence type="ECO:0000256" key="4">
    <source>
        <dbReference type="SAM" id="Phobius"/>
    </source>
</evidence>
<dbReference type="EMBL" id="CAJVPV010001335">
    <property type="protein sequence ID" value="CAG8494163.1"/>
    <property type="molecule type" value="Genomic_DNA"/>
</dbReference>
<reference evidence="5" key="1">
    <citation type="submission" date="2021-06" db="EMBL/GenBank/DDBJ databases">
        <authorList>
            <person name="Kallberg Y."/>
            <person name="Tangrot J."/>
            <person name="Rosling A."/>
        </authorList>
    </citation>
    <scope>NUCLEOTIDE SEQUENCE</scope>
    <source>
        <strain evidence="5">CL551</strain>
    </source>
</reference>
<dbReference type="PANTHER" id="PTHR46093:SF18">
    <property type="entry name" value="FIBRONECTIN TYPE-III DOMAIN-CONTAINING PROTEIN"/>
    <property type="match status" value="1"/>
</dbReference>
<dbReference type="AlphaFoldDB" id="A0A9N8WPH1"/>
<feature type="non-terminal residue" evidence="5">
    <location>
        <position position="399"/>
    </location>
</feature>
<feature type="transmembrane region" description="Helical" evidence="4">
    <location>
        <begin position="284"/>
        <end position="310"/>
    </location>
</feature>
<dbReference type="Pfam" id="PF24681">
    <property type="entry name" value="Kelch_KLHDC2_KLHL20_DRC7"/>
    <property type="match status" value="1"/>
</dbReference>
<sequence length="399" mass="43064">SFTPKARYAHTSVLAGDRLYFLGGYVDGGPSSELFYLDLSDSFNTESLPWVDLTNTHSIPVKSSWAAATISGDGVSICLIGGEMLDQAKSLLSNNNLVYTYNTNTQSWYAPSISGSTLTRRRQAQAVTDRSGKIYYFGGRSDNLTGNPSNDIDNNNLDILDTIMQKWNLVTTIASNGGIIIYGGINGDGHTVSLPQLAFLNTSFVPFNWTVPQTYVAVGSNVPPPLSLHSATTIGKYMIIAFGYITSGSNNKSSTNSEIYLFDITIWTWVKGFDNGRSSLPMNFGIILGITIGGGVLLICGLVFGTLYIIKSRKGSSSGSQRPPSSLPNPIGDIEGVDAYPRIGSSSNSDVEGNISRPVSRNEDPSRPASYTRNRSPSNPLFVPYSSIKLGENGEERRL</sequence>
<keyword evidence="1" id="KW-0880">Kelch repeat</keyword>
<dbReference type="SUPFAM" id="SSF117281">
    <property type="entry name" value="Kelch motif"/>
    <property type="match status" value="1"/>
</dbReference>
<organism evidence="5 6">
    <name type="scientific">Acaulospora morrowiae</name>
    <dbReference type="NCBI Taxonomy" id="94023"/>
    <lineage>
        <taxon>Eukaryota</taxon>
        <taxon>Fungi</taxon>
        <taxon>Fungi incertae sedis</taxon>
        <taxon>Mucoromycota</taxon>
        <taxon>Glomeromycotina</taxon>
        <taxon>Glomeromycetes</taxon>
        <taxon>Diversisporales</taxon>
        <taxon>Acaulosporaceae</taxon>
        <taxon>Acaulospora</taxon>
    </lineage>
</organism>
<evidence type="ECO:0000256" key="2">
    <source>
        <dbReference type="ARBA" id="ARBA00022737"/>
    </source>
</evidence>
<feature type="compositionally biased region" description="Polar residues" evidence="3">
    <location>
        <begin position="369"/>
        <end position="379"/>
    </location>
</feature>
<dbReference type="Proteomes" id="UP000789342">
    <property type="component" value="Unassembled WGS sequence"/>
</dbReference>
<evidence type="ECO:0000313" key="5">
    <source>
        <dbReference type="EMBL" id="CAG8494163.1"/>
    </source>
</evidence>
<dbReference type="OrthoDB" id="432528at2759"/>
<evidence type="ECO:0000256" key="3">
    <source>
        <dbReference type="SAM" id="MobiDB-lite"/>
    </source>
</evidence>
<gene>
    <name evidence="5" type="ORF">AMORRO_LOCUS2927</name>
</gene>
<dbReference type="Gene3D" id="2.120.10.80">
    <property type="entry name" value="Kelch-type beta propeller"/>
    <property type="match status" value="2"/>
</dbReference>
<keyword evidence="4" id="KW-1133">Transmembrane helix</keyword>
<comment type="caution">
    <text evidence="5">The sequence shown here is derived from an EMBL/GenBank/DDBJ whole genome shotgun (WGS) entry which is preliminary data.</text>
</comment>
<proteinExistence type="predicted"/>